<dbReference type="Pfam" id="PF09588">
    <property type="entry name" value="YqaJ"/>
    <property type="match status" value="1"/>
</dbReference>
<reference evidence="2" key="1">
    <citation type="journal article" date="2015" name="Nature">
        <title>Complex archaea that bridge the gap between prokaryotes and eukaryotes.</title>
        <authorList>
            <person name="Spang A."/>
            <person name="Saw J.H."/>
            <person name="Jorgensen S.L."/>
            <person name="Zaremba-Niedzwiedzka K."/>
            <person name="Martijn J."/>
            <person name="Lind A.E."/>
            <person name="van Eijk R."/>
            <person name="Schleper C."/>
            <person name="Guy L."/>
            <person name="Ettema T.J."/>
        </authorList>
    </citation>
    <scope>NUCLEOTIDE SEQUENCE</scope>
</reference>
<comment type="caution">
    <text evidence="2">The sequence shown here is derived from an EMBL/GenBank/DDBJ whole genome shotgun (WGS) entry which is preliminary data.</text>
</comment>
<dbReference type="CDD" id="cd22343">
    <property type="entry name" value="PDDEXK_lambda_exonuclease-like"/>
    <property type="match status" value="1"/>
</dbReference>
<dbReference type="InterPro" id="IPR051703">
    <property type="entry name" value="NF-kappa-B_Signaling_Reg"/>
</dbReference>
<proteinExistence type="predicted"/>
<accession>A0A0F9BY35</accession>
<dbReference type="SUPFAM" id="SSF52980">
    <property type="entry name" value="Restriction endonuclease-like"/>
    <property type="match status" value="1"/>
</dbReference>
<dbReference type="PANTHER" id="PTHR46609:SF6">
    <property type="entry name" value="EXONUCLEASE, PHAGE-TYPE_RECB, C-TERMINAL DOMAIN-CONTAINING PROTEIN-RELATED"/>
    <property type="match status" value="1"/>
</dbReference>
<dbReference type="InterPro" id="IPR011335">
    <property type="entry name" value="Restrct_endonuc-II-like"/>
</dbReference>
<dbReference type="InterPro" id="IPR011604">
    <property type="entry name" value="PDDEXK-like_dom_sf"/>
</dbReference>
<evidence type="ECO:0000259" key="1">
    <source>
        <dbReference type="Pfam" id="PF09588"/>
    </source>
</evidence>
<organism evidence="2">
    <name type="scientific">marine sediment metagenome</name>
    <dbReference type="NCBI Taxonomy" id="412755"/>
    <lineage>
        <taxon>unclassified sequences</taxon>
        <taxon>metagenomes</taxon>
        <taxon>ecological metagenomes</taxon>
    </lineage>
</organism>
<dbReference type="AlphaFoldDB" id="A0A0F9BY35"/>
<dbReference type="Gene3D" id="3.90.320.10">
    <property type="match status" value="1"/>
</dbReference>
<sequence length="200" mass="22932">MKIIDCIQGSDEWWEAKLGFVSASNFHKVLNKKTGRGLYMRKLAAERLTSLREDSFKNEVMEYGSETEQSARRHYEMANDCKIEQVGFVMRDEWIGGSPDGLIGKDGLIEIKCPLSSTHIEIILDARMPSKHIAQVQGLLWVTERKWCDFVSFDPKVVSKPMFCVRIEQDTEYFKILAGQVGVFVNELKAMINKIDDKSF</sequence>
<dbReference type="PANTHER" id="PTHR46609">
    <property type="entry name" value="EXONUCLEASE, PHAGE-TYPE/RECB, C-TERMINAL DOMAIN-CONTAINING PROTEIN"/>
    <property type="match status" value="1"/>
</dbReference>
<dbReference type="InterPro" id="IPR019080">
    <property type="entry name" value="YqaJ_viral_recombinase"/>
</dbReference>
<name>A0A0F9BY35_9ZZZZ</name>
<evidence type="ECO:0000313" key="2">
    <source>
        <dbReference type="EMBL" id="KKL26779.1"/>
    </source>
</evidence>
<protein>
    <recommendedName>
        <fullName evidence="1">YqaJ viral recombinase domain-containing protein</fullName>
    </recommendedName>
</protein>
<gene>
    <name evidence="2" type="ORF">LCGC14_2391830</name>
</gene>
<dbReference type="EMBL" id="LAZR01035711">
    <property type="protein sequence ID" value="KKL26779.1"/>
    <property type="molecule type" value="Genomic_DNA"/>
</dbReference>
<feature type="domain" description="YqaJ viral recombinase" evidence="1">
    <location>
        <begin position="12"/>
        <end position="145"/>
    </location>
</feature>